<reference evidence="2 3" key="1">
    <citation type="journal article" date="2020" name="ISME J.">
        <title>Uncovering the hidden diversity of litter-decomposition mechanisms in mushroom-forming fungi.</title>
        <authorList>
            <person name="Floudas D."/>
            <person name="Bentzer J."/>
            <person name="Ahren D."/>
            <person name="Johansson T."/>
            <person name="Persson P."/>
            <person name="Tunlid A."/>
        </authorList>
    </citation>
    <scope>NUCLEOTIDE SEQUENCE [LARGE SCALE GENOMIC DNA]</scope>
    <source>
        <strain evidence="2 3">CBS 146.42</strain>
    </source>
</reference>
<accession>A0A8H5G6H3</accession>
<keyword evidence="1" id="KW-0472">Membrane</keyword>
<feature type="transmembrane region" description="Helical" evidence="1">
    <location>
        <begin position="399"/>
        <end position="427"/>
    </location>
</feature>
<evidence type="ECO:0000313" key="2">
    <source>
        <dbReference type="EMBL" id="KAF5359115.1"/>
    </source>
</evidence>
<keyword evidence="1" id="KW-0812">Transmembrane</keyword>
<name>A0A8H5G6H3_9AGAR</name>
<gene>
    <name evidence="2" type="ORF">D9756_003488</name>
</gene>
<keyword evidence="1" id="KW-1133">Transmembrane helix</keyword>
<keyword evidence="3" id="KW-1185">Reference proteome</keyword>
<feature type="transmembrane region" description="Helical" evidence="1">
    <location>
        <begin position="93"/>
        <end position="119"/>
    </location>
</feature>
<dbReference type="Proteomes" id="UP000559027">
    <property type="component" value="Unassembled WGS sequence"/>
</dbReference>
<evidence type="ECO:0000313" key="3">
    <source>
        <dbReference type="Proteomes" id="UP000559027"/>
    </source>
</evidence>
<evidence type="ECO:0000256" key="1">
    <source>
        <dbReference type="SAM" id="Phobius"/>
    </source>
</evidence>
<dbReference type="OrthoDB" id="2942412at2759"/>
<feature type="transmembrane region" description="Helical" evidence="1">
    <location>
        <begin position="140"/>
        <end position="163"/>
    </location>
</feature>
<dbReference type="EMBL" id="JAACJO010000004">
    <property type="protein sequence ID" value="KAF5359115.1"/>
    <property type="molecule type" value="Genomic_DNA"/>
</dbReference>
<sequence>MSSHSPVRSASAVATYTADIYLSIRSMFEDGIWDGPEPRNVVMLALLPWAVFFLVFIEATATMASSIDKIIPSATGSINRPELYCRTRGPETYLVSAICVVLAGLVIIVYEIATGWLLYKNWIKVKNLGLTSTIRRFIQAFLRTVAFTVIAILGLSLSITATFSSTEPDYGPAVVLAIDIPARTKYDDAANSGAQICDDSISRFLYLWQLMLLFWPSPSFTRRSLPLSAQAALEVDMAALSGLVIAWDVLMFLAILLLVLALVPPLFSRRVMRRKTWHTLMLSLLVFSIGQVFLVGNQTSTSPSPNICLVQVALFLSTPPFLGASTLSYSADIYISIRRMFESNDWEDGPEPQNVVILVLAPWIFFLLVFLAVILVVGLSENPPDIASPRFYCRTQNTAAVMIAVVTLIITMLCSIGLQAATGWTLYHNWIKTQKVSITSTTRRYFHTFIRTIAFTALAVIGVALGSIAAATVKGRTMVGFSMLLPIFPIGAALIFGTYQDIVSFYMFWR</sequence>
<comment type="caution">
    <text evidence="2">The sequence shown here is derived from an EMBL/GenBank/DDBJ whole genome shotgun (WGS) entry which is preliminary data.</text>
</comment>
<protein>
    <submittedName>
        <fullName evidence="2">Uncharacterized protein</fullName>
    </submittedName>
</protein>
<dbReference type="AlphaFoldDB" id="A0A8H5G6H3"/>
<feature type="transmembrane region" description="Helical" evidence="1">
    <location>
        <begin position="355"/>
        <end position="379"/>
    </location>
</feature>
<organism evidence="2 3">
    <name type="scientific">Leucocoprinus leucothites</name>
    <dbReference type="NCBI Taxonomy" id="201217"/>
    <lineage>
        <taxon>Eukaryota</taxon>
        <taxon>Fungi</taxon>
        <taxon>Dikarya</taxon>
        <taxon>Basidiomycota</taxon>
        <taxon>Agaricomycotina</taxon>
        <taxon>Agaricomycetes</taxon>
        <taxon>Agaricomycetidae</taxon>
        <taxon>Agaricales</taxon>
        <taxon>Agaricineae</taxon>
        <taxon>Agaricaceae</taxon>
        <taxon>Leucocoprinus</taxon>
    </lineage>
</organism>
<feature type="transmembrane region" description="Helical" evidence="1">
    <location>
        <begin position="244"/>
        <end position="267"/>
    </location>
</feature>
<proteinExistence type="predicted"/>
<feature type="transmembrane region" description="Helical" evidence="1">
    <location>
        <begin position="279"/>
        <end position="297"/>
    </location>
</feature>
<feature type="transmembrane region" description="Helical" evidence="1">
    <location>
        <begin position="448"/>
        <end position="471"/>
    </location>
</feature>
<feature type="transmembrane region" description="Helical" evidence="1">
    <location>
        <begin position="483"/>
        <end position="509"/>
    </location>
</feature>
<feature type="transmembrane region" description="Helical" evidence="1">
    <location>
        <begin position="41"/>
        <end position="64"/>
    </location>
</feature>